<evidence type="ECO:0000256" key="3">
    <source>
        <dbReference type="ARBA" id="ARBA00022475"/>
    </source>
</evidence>
<feature type="transmembrane region" description="Helical" evidence="7">
    <location>
        <begin position="35"/>
        <end position="56"/>
    </location>
</feature>
<evidence type="ECO:0000256" key="7">
    <source>
        <dbReference type="SAM" id="Phobius"/>
    </source>
</evidence>
<sequence>MLFFEPEIYLRVVASMIAGIIIGLERTVYNKPAGIRTFSLVSVGSTLITLVSIYGAEKLGFTNAMADPLRITAQIVSGIGFLGAGVIWSSKNGGQKHGVTTAAELWVASAIGMALGVGMYDLAILVVVCIFFTIFVGRKLDDYVTRRDKKSVNSQSI</sequence>
<name>A0AAW7ZCC3_9FIRM</name>
<feature type="transmembrane region" description="Helical" evidence="7">
    <location>
        <begin position="108"/>
        <end position="137"/>
    </location>
</feature>
<evidence type="ECO:0000256" key="2">
    <source>
        <dbReference type="ARBA" id="ARBA00009298"/>
    </source>
</evidence>
<evidence type="ECO:0000256" key="6">
    <source>
        <dbReference type="ARBA" id="ARBA00023136"/>
    </source>
</evidence>
<evidence type="ECO:0000256" key="4">
    <source>
        <dbReference type="ARBA" id="ARBA00022692"/>
    </source>
</evidence>
<keyword evidence="6 7" id="KW-0472">Membrane</keyword>
<dbReference type="InterPro" id="IPR049177">
    <property type="entry name" value="MgtC_SapB_SrpB_YhiD_N"/>
</dbReference>
<dbReference type="RefSeq" id="WP_304542042.1">
    <property type="nucleotide sequence ID" value="NZ_JARPTC010000009.1"/>
</dbReference>
<dbReference type="PANTHER" id="PTHR33778:SF1">
    <property type="entry name" value="MAGNESIUM TRANSPORTER YHID-RELATED"/>
    <property type="match status" value="1"/>
</dbReference>
<dbReference type="Pfam" id="PF02308">
    <property type="entry name" value="MgtC"/>
    <property type="match status" value="1"/>
</dbReference>
<evidence type="ECO:0000256" key="1">
    <source>
        <dbReference type="ARBA" id="ARBA00004651"/>
    </source>
</evidence>
<feature type="transmembrane region" description="Helical" evidence="7">
    <location>
        <begin position="12"/>
        <end position="29"/>
    </location>
</feature>
<gene>
    <name evidence="9" type="ORF">P6N53_06795</name>
</gene>
<evidence type="ECO:0000313" key="9">
    <source>
        <dbReference type="EMBL" id="MDO7786928.1"/>
    </source>
</evidence>
<proteinExistence type="inferred from homology"/>
<dbReference type="PANTHER" id="PTHR33778">
    <property type="entry name" value="PROTEIN MGTC"/>
    <property type="match status" value="1"/>
</dbReference>
<keyword evidence="4 7" id="KW-0812">Transmembrane</keyword>
<dbReference type="AlphaFoldDB" id="A0AAW7ZCC3"/>
<keyword evidence="5 7" id="KW-1133">Transmembrane helix</keyword>
<comment type="caution">
    <text evidence="9">The sequence shown here is derived from an EMBL/GenBank/DDBJ whole genome shotgun (WGS) entry which is preliminary data.</text>
</comment>
<protein>
    <submittedName>
        <fullName evidence="9">MgtC/SapB family protein</fullName>
    </submittedName>
</protein>
<keyword evidence="3" id="KW-1003">Cell membrane</keyword>
<dbReference type="EMBL" id="JARPTC010000009">
    <property type="protein sequence ID" value="MDO7786928.1"/>
    <property type="molecule type" value="Genomic_DNA"/>
</dbReference>
<keyword evidence="10" id="KW-1185">Reference proteome</keyword>
<organism evidence="9 10">
    <name type="scientific">Desulforamulus aquiferis</name>
    <dbReference type="NCBI Taxonomy" id="1397668"/>
    <lineage>
        <taxon>Bacteria</taxon>
        <taxon>Bacillati</taxon>
        <taxon>Bacillota</taxon>
        <taxon>Clostridia</taxon>
        <taxon>Eubacteriales</taxon>
        <taxon>Peptococcaceae</taxon>
        <taxon>Desulforamulus</taxon>
    </lineage>
</organism>
<accession>A0AAW7ZCC3</accession>
<reference evidence="9" key="1">
    <citation type="journal article" date="2023" name="J. Hazard. Mater.">
        <title>Anaerobic biodegradation of pyrene and benzo[a]pyrene by a new sulfate-reducing Desulforamulus aquiferis strain DSA.</title>
        <authorList>
            <person name="Zhang Z."/>
            <person name="Sun J."/>
            <person name="Gong X."/>
            <person name="Wang C."/>
            <person name="Wang H."/>
        </authorList>
    </citation>
    <scope>NUCLEOTIDE SEQUENCE</scope>
    <source>
        <strain evidence="9">DSA</strain>
    </source>
</reference>
<feature type="transmembrane region" description="Helical" evidence="7">
    <location>
        <begin position="68"/>
        <end position="88"/>
    </location>
</feature>
<comment type="subcellular location">
    <subcellularLocation>
        <location evidence="1">Cell membrane</location>
        <topology evidence="1">Multi-pass membrane protein</topology>
    </subcellularLocation>
</comment>
<feature type="domain" description="MgtC/SapB/SrpB/YhiD N-terminal" evidence="8">
    <location>
        <begin position="13"/>
        <end position="141"/>
    </location>
</feature>
<evidence type="ECO:0000259" key="8">
    <source>
        <dbReference type="Pfam" id="PF02308"/>
    </source>
</evidence>
<dbReference type="InterPro" id="IPR003416">
    <property type="entry name" value="MgtC/SapB/SrpB/YhiD_fam"/>
</dbReference>
<dbReference type="GO" id="GO:0005886">
    <property type="term" value="C:plasma membrane"/>
    <property type="evidence" value="ECO:0007669"/>
    <property type="project" value="UniProtKB-SubCell"/>
</dbReference>
<dbReference type="Proteomes" id="UP001172911">
    <property type="component" value="Unassembled WGS sequence"/>
</dbReference>
<evidence type="ECO:0000256" key="5">
    <source>
        <dbReference type="ARBA" id="ARBA00022989"/>
    </source>
</evidence>
<comment type="similarity">
    <text evidence="2">Belongs to the MgtC/SapB family.</text>
</comment>
<evidence type="ECO:0000313" key="10">
    <source>
        <dbReference type="Proteomes" id="UP001172911"/>
    </source>
</evidence>
<reference evidence="9" key="2">
    <citation type="submission" date="2023-03" db="EMBL/GenBank/DDBJ databases">
        <authorList>
            <person name="Zhang Z."/>
        </authorList>
    </citation>
    <scope>NUCLEOTIDE SEQUENCE</scope>
    <source>
        <strain evidence="9">DSA</strain>
    </source>
</reference>
<dbReference type="PRINTS" id="PR01837">
    <property type="entry name" value="MGTCSAPBPROT"/>
</dbReference>